<feature type="region of interest" description="Disordered" evidence="1">
    <location>
        <begin position="1"/>
        <end position="99"/>
    </location>
</feature>
<dbReference type="Proteomes" id="UP000663866">
    <property type="component" value="Unassembled WGS sequence"/>
</dbReference>
<gene>
    <name evidence="2" type="ORF">OVN521_LOCUS35662</name>
</gene>
<accession>A0A820PZB9</accession>
<dbReference type="EMBL" id="CAJOBG010041908">
    <property type="protein sequence ID" value="CAF4414046.1"/>
    <property type="molecule type" value="Genomic_DNA"/>
</dbReference>
<feature type="compositionally biased region" description="Polar residues" evidence="1">
    <location>
        <begin position="15"/>
        <end position="37"/>
    </location>
</feature>
<keyword evidence="3" id="KW-1185">Reference proteome</keyword>
<evidence type="ECO:0000313" key="2">
    <source>
        <dbReference type="EMBL" id="CAF4414046.1"/>
    </source>
</evidence>
<name>A0A820PZB9_9BILA</name>
<sequence>MMQQSNRTDDEQSENRFNFNSVRQLQSTQSRTISPQGARSKESAVEKKPENDHPNLARNSKTPAVPTSQSRSSRVTKGCGCMNFHMIPTPTPHPKSWNT</sequence>
<evidence type="ECO:0000256" key="1">
    <source>
        <dbReference type="SAM" id="MobiDB-lite"/>
    </source>
</evidence>
<proteinExistence type="predicted"/>
<organism evidence="2 3">
    <name type="scientific">Rotaria magnacalcarata</name>
    <dbReference type="NCBI Taxonomy" id="392030"/>
    <lineage>
        <taxon>Eukaryota</taxon>
        <taxon>Metazoa</taxon>
        <taxon>Spiralia</taxon>
        <taxon>Gnathifera</taxon>
        <taxon>Rotifera</taxon>
        <taxon>Eurotatoria</taxon>
        <taxon>Bdelloidea</taxon>
        <taxon>Philodinida</taxon>
        <taxon>Philodinidae</taxon>
        <taxon>Rotaria</taxon>
    </lineage>
</organism>
<evidence type="ECO:0000313" key="3">
    <source>
        <dbReference type="Proteomes" id="UP000663866"/>
    </source>
</evidence>
<comment type="caution">
    <text evidence="2">The sequence shown here is derived from an EMBL/GenBank/DDBJ whole genome shotgun (WGS) entry which is preliminary data.</text>
</comment>
<feature type="compositionally biased region" description="Basic and acidic residues" evidence="1">
    <location>
        <begin position="39"/>
        <end position="55"/>
    </location>
</feature>
<feature type="compositionally biased region" description="Polar residues" evidence="1">
    <location>
        <begin position="57"/>
        <end position="75"/>
    </location>
</feature>
<dbReference type="AlphaFoldDB" id="A0A820PZB9"/>
<protein>
    <submittedName>
        <fullName evidence="2">Uncharacterized protein</fullName>
    </submittedName>
</protein>
<reference evidence="2" key="1">
    <citation type="submission" date="2021-02" db="EMBL/GenBank/DDBJ databases">
        <authorList>
            <person name="Nowell W R."/>
        </authorList>
    </citation>
    <scope>NUCLEOTIDE SEQUENCE</scope>
</reference>